<comment type="caution">
    <text evidence="1">The sequence shown here is derived from an EMBL/GenBank/DDBJ whole genome shotgun (WGS) entry which is preliminary data.</text>
</comment>
<proteinExistence type="predicted"/>
<evidence type="ECO:0000313" key="2">
    <source>
        <dbReference type="Proteomes" id="UP000010953"/>
    </source>
</evidence>
<reference evidence="1" key="1">
    <citation type="submission" date="2013-01" db="EMBL/GenBank/DDBJ databases">
        <title>Genome assembly of Mariniradius saccharolyticus AK6.</title>
        <authorList>
            <person name="Vaidya B."/>
            <person name="Khatri I."/>
            <person name="Tanuku N.R.S."/>
            <person name="Subramanian S."/>
            <person name="Pinnaka A."/>
        </authorList>
    </citation>
    <scope>NUCLEOTIDE SEQUENCE [LARGE SCALE GENOMIC DNA]</scope>
    <source>
        <strain evidence="1">AK6</strain>
    </source>
</reference>
<evidence type="ECO:0000313" key="1">
    <source>
        <dbReference type="EMBL" id="EMS32747.1"/>
    </source>
</evidence>
<dbReference type="InParanoid" id="M7XW83"/>
<name>M7XW83_9BACT</name>
<dbReference type="EMBL" id="AMZY02000011">
    <property type="protein sequence ID" value="EMS32747.1"/>
    <property type="molecule type" value="Genomic_DNA"/>
</dbReference>
<accession>M7XW83</accession>
<gene>
    <name evidence="1" type="ORF">C943_00752</name>
</gene>
<sequence length="48" mass="5106">MTTGGGVGVGSSFGSQLDQSMAISITMHRTDRWGLNGNFIIGVFLMEK</sequence>
<dbReference type="AlphaFoldDB" id="M7XW83"/>
<protein>
    <submittedName>
        <fullName evidence="1">Uncharacterized protein</fullName>
    </submittedName>
</protein>
<organism evidence="1 2">
    <name type="scientific">Mariniradius saccharolyticus AK6</name>
    <dbReference type="NCBI Taxonomy" id="1239962"/>
    <lineage>
        <taxon>Bacteria</taxon>
        <taxon>Pseudomonadati</taxon>
        <taxon>Bacteroidota</taxon>
        <taxon>Cytophagia</taxon>
        <taxon>Cytophagales</taxon>
        <taxon>Cyclobacteriaceae</taxon>
        <taxon>Mariniradius</taxon>
    </lineage>
</organism>
<keyword evidence="2" id="KW-1185">Reference proteome</keyword>
<dbReference type="Proteomes" id="UP000010953">
    <property type="component" value="Unassembled WGS sequence"/>
</dbReference>